<comment type="caution">
    <text evidence="1">The sequence shown here is derived from an EMBL/GenBank/DDBJ whole genome shotgun (WGS) entry which is preliminary data.</text>
</comment>
<organism evidence="1 2">
    <name type="scientific">Rhodococcus baikonurensis</name>
    <dbReference type="NCBI Taxonomy" id="172041"/>
    <lineage>
        <taxon>Bacteria</taxon>
        <taxon>Bacillati</taxon>
        <taxon>Actinomycetota</taxon>
        <taxon>Actinomycetes</taxon>
        <taxon>Mycobacteriales</taxon>
        <taxon>Nocardiaceae</taxon>
        <taxon>Rhodococcus</taxon>
        <taxon>Rhodococcus erythropolis group</taxon>
    </lineage>
</organism>
<sequence length="143" mass="14936">MQIIVQSKLAGTRRDSPRPDSLCADLPIRRTPLSLHLADEAQVTVTETSDGGDVLSTHTVRAVIGAGPDDEFTRELRLLGEVPALGLLDVAHVVDVSGTVAGAAAGCATAFAAAIAERLIDNGTSARIVVLDHFESQIAEVEI</sequence>
<gene>
    <name evidence="1" type="ORF">ACFFQ6_29235</name>
</gene>
<name>A0ABV5XPB7_9NOCA</name>
<keyword evidence="2" id="KW-1185">Reference proteome</keyword>
<evidence type="ECO:0000313" key="1">
    <source>
        <dbReference type="EMBL" id="MFB9783787.1"/>
    </source>
</evidence>
<accession>A0ABV5XPB7</accession>
<reference evidence="1 2" key="1">
    <citation type="submission" date="2024-09" db="EMBL/GenBank/DDBJ databases">
        <authorList>
            <person name="Sun Q."/>
            <person name="Mori K."/>
        </authorList>
    </citation>
    <scope>NUCLEOTIDE SEQUENCE [LARGE SCALE GENOMIC DNA]</scope>
    <source>
        <strain evidence="1 2">JCM 11411</strain>
    </source>
</reference>
<evidence type="ECO:0000313" key="2">
    <source>
        <dbReference type="Proteomes" id="UP001589587"/>
    </source>
</evidence>
<proteinExistence type="predicted"/>
<dbReference type="Proteomes" id="UP001589587">
    <property type="component" value="Unassembled WGS sequence"/>
</dbReference>
<dbReference type="EMBL" id="JBHMAS010000080">
    <property type="protein sequence ID" value="MFB9783787.1"/>
    <property type="molecule type" value="Genomic_DNA"/>
</dbReference>
<protein>
    <submittedName>
        <fullName evidence="1">Uncharacterized protein</fullName>
    </submittedName>
</protein>
<dbReference type="RefSeq" id="WP_047269116.1">
    <property type="nucleotide sequence ID" value="NZ_JBHMAS010000080.1"/>
</dbReference>